<feature type="domain" description="ABC transmembrane type-1" evidence="13">
    <location>
        <begin position="32"/>
        <end position="323"/>
    </location>
</feature>
<proteinExistence type="predicted"/>
<keyword evidence="7" id="KW-1278">Translocase</keyword>
<dbReference type="CDD" id="cd03251">
    <property type="entry name" value="ABCC_MsbA"/>
    <property type="match status" value="1"/>
</dbReference>
<feature type="transmembrane region" description="Helical" evidence="11">
    <location>
        <begin position="82"/>
        <end position="104"/>
    </location>
</feature>
<gene>
    <name evidence="14" type="ORF">AQS70_04980</name>
</gene>
<dbReference type="InterPro" id="IPR011917">
    <property type="entry name" value="ABC_transpr_lipidA"/>
</dbReference>
<feature type="transmembrane region" description="Helical" evidence="11">
    <location>
        <begin position="180"/>
        <end position="200"/>
    </location>
</feature>
<dbReference type="InterPro" id="IPR017871">
    <property type="entry name" value="ABC_transporter-like_CS"/>
</dbReference>
<dbReference type="SUPFAM" id="SSF52540">
    <property type="entry name" value="P-loop containing nucleoside triphosphate hydrolases"/>
    <property type="match status" value="1"/>
</dbReference>
<comment type="subcellular location">
    <subcellularLocation>
        <location evidence="1">Cell membrane</location>
        <topology evidence="1">Multi-pass membrane protein</topology>
    </subcellularLocation>
</comment>
<dbReference type="FunFam" id="3.40.50.300:FF:000140">
    <property type="entry name" value="Lipid A export ATP-binding/permease protein MsbA"/>
    <property type="match status" value="1"/>
</dbReference>
<dbReference type="OrthoDB" id="9806127at2"/>
<dbReference type="InterPro" id="IPR039421">
    <property type="entry name" value="Type_1_exporter"/>
</dbReference>
<keyword evidence="2" id="KW-0813">Transport</keyword>
<keyword evidence="8 11" id="KW-1133">Transmembrane helix</keyword>
<dbReference type="PROSITE" id="PS50893">
    <property type="entry name" value="ABC_TRANSPORTER_2"/>
    <property type="match status" value="1"/>
</dbReference>
<protein>
    <submittedName>
        <fullName evidence="14">Lipid transporter ATP-binding/permease</fullName>
    </submittedName>
</protein>
<accession>A0A0Q0WVN4</accession>
<feature type="domain" description="ABC transporter" evidence="12">
    <location>
        <begin position="355"/>
        <end position="591"/>
    </location>
</feature>
<evidence type="ECO:0000256" key="5">
    <source>
        <dbReference type="ARBA" id="ARBA00022741"/>
    </source>
</evidence>
<dbReference type="GO" id="GO:0015421">
    <property type="term" value="F:ABC-type oligopeptide transporter activity"/>
    <property type="evidence" value="ECO:0007669"/>
    <property type="project" value="TreeGrafter"/>
</dbReference>
<keyword evidence="4 11" id="KW-0812">Transmembrane</keyword>
<evidence type="ECO:0000313" key="14">
    <source>
        <dbReference type="EMBL" id="KQB51653.1"/>
    </source>
</evidence>
<dbReference type="GO" id="GO:0005524">
    <property type="term" value="F:ATP binding"/>
    <property type="evidence" value="ECO:0007669"/>
    <property type="project" value="UniProtKB-KW"/>
</dbReference>
<name>A0A0Q0WVN4_9PSED</name>
<keyword evidence="3" id="KW-1003">Cell membrane</keyword>
<organism evidence="14 15">
    <name type="scientific">Pseudomonas endophytica</name>
    <dbReference type="NCBI Taxonomy" id="1563157"/>
    <lineage>
        <taxon>Bacteria</taxon>
        <taxon>Pseudomonadati</taxon>
        <taxon>Pseudomonadota</taxon>
        <taxon>Gammaproteobacteria</taxon>
        <taxon>Pseudomonadales</taxon>
        <taxon>Pseudomonadaceae</taxon>
        <taxon>Pseudomonas</taxon>
    </lineage>
</organism>
<dbReference type="PROSITE" id="PS00211">
    <property type="entry name" value="ABC_TRANSPORTER_1"/>
    <property type="match status" value="1"/>
</dbReference>
<dbReference type="RefSeq" id="WP_055104895.1">
    <property type="nucleotide sequence ID" value="NZ_LLWH01000231.1"/>
</dbReference>
<evidence type="ECO:0000256" key="7">
    <source>
        <dbReference type="ARBA" id="ARBA00022967"/>
    </source>
</evidence>
<dbReference type="GO" id="GO:0016887">
    <property type="term" value="F:ATP hydrolysis activity"/>
    <property type="evidence" value="ECO:0007669"/>
    <property type="project" value="InterPro"/>
</dbReference>
<keyword evidence="9" id="KW-0445">Lipid transport</keyword>
<dbReference type="Proteomes" id="UP000050342">
    <property type="component" value="Unassembled WGS sequence"/>
</dbReference>
<dbReference type="EMBL" id="LLWH01000231">
    <property type="protein sequence ID" value="KQB51653.1"/>
    <property type="molecule type" value="Genomic_DNA"/>
</dbReference>
<keyword evidence="15" id="KW-1185">Reference proteome</keyword>
<dbReference type="InterPro" id="IPR003593">
    <property type="entry name" value="AAA+_ATPase"/>
</dbReference>
<keyword evidence="10 11" id="KW-0472">Membrane</keyword>
<dbReference type="STRING" id="1563157.AQS70_04980"/>
<dbReference type="Gene3D" id="3.40.50.300">
    <property type="entry name" value="P-loop containing nucleotide triphosphate hydrolases"/>
    <property type="match status" value="1"/>
</dbReference>
<dbReference type="InterPro" id="IPR036640">
    <property type="entry name" value="ABC1_TM_sf"/>
</dbReference>
<dbReference type="InterPro" id="IPR003439">
    <property type="entry name" value="ABC_transporter-like_ATP-bd"/>
</dbReference>
<evidence type="ECO:0000256" key="8">
    <source>
        <dbReference type="ARBA" id="ARBA00022989"/>
    </source>
</evidence>
<evidence type="ECO:0000256" key="2">
    <source>
        <dbReference type="ARBA" id="ARBA00022448"/>
    </source>
</evidence>
<dbReference type="GO" id="GO:0005886">
    <property type="term" value="C:plasma membrane"/>
    <property type="evidence" value="ECO:0007669"/>
    <property type="project" value="UniProtKB-SubCell"/>
</dbReference>
<dbReference type="PROSITE" id="PS50929">
    <property type="entry name" value="ABC_TM1F"/>
    <property type="match status" value="1"/>
</dbReference>
<evidence type="ECO:0000256" key="6">
    <source>
        <dbReference type="ARBA" id="ARBA00022840"/>
    </source>
</evidence>
<evidence type="ECO:0000256" key="10">
    <source>
        <dbReference type="ARBA" id="ARBA00023136"/>
    </source>
</evidence>
<dbReference type="Gene3D" id="1.20.1560.10">
    <property type="entry name" value="ABC transporter type 1, transmembrane domain"/>
    <property type="match status" value="1"/>
</dbReference>
<evidence type="ECO:0000313" key="15">
    <source>
        <dbReference type="Proteomes" id="UP000050342"/>
    </source>
</evidence>
<dbReference type="InterPro" id="IPR027417">
    <property type="entry name" value="P-loop_NTPase"/>
</dbReference>
<dbReference type="PANTHER" id="PTHR43394">
    <property type="entry name" value="ATP-DEPENDENT PERMEASE MDL1, MITOCHONDRIAL"/>
    <property type="match status" value="1"/>
</dbReference>
<dbReference type="SUPFAM" id="SSF90123">
    <property type="entry name" value="ABC transporter transmembrane region"/>
    <property type="match status" value="1"/>
</dbReference>
<evidence type="ECO:0000256" key="1">
    <source>
        <dbReference type="ARBA" id="ARBA00004651"/>
    </source>
</evidence>
<dbReference type="PANTHER" id="PTHR43394:SF1">
    <property type="entry name" value="ATP-BINDING CASSETTE SUB-FAMILY B MEMBER 10, MITOCHONDRIAL"/>
    <property type="match status" value="1"/>
</dbReference>
<dbReference type="AlphaFoldDB" id="A0A0Q0WVN4"/>
<reference evidence="14 15" key="1">
    <citation type="submission" date="2015-10" db="EMBL/GenBank/DDBJ databases">
        <title>Pseudomonas helleri sp. nov. and Pseudomonas weihenstephanensis sp. nov., isolated from raw cows milk.</title>
        <authorList>
            <person name="Von Neubeck M."/>
            <person name="Huptas C."/>
            <person name="Wenning M."/>
            <person name="Scherer S."/>
        </authorList>
    </citation>
    <scope>NUCLEOTIDE SEQUENCE [LARGE SCALE GENOMIC DNA]</scope>
    <source>
        <strain evidence="14 15">BSTT44</strain>
    </source>
</reference>
<sequence length="602" mass="66437">MSDSPSDAGQSSSLKIYFRLLSYVKPYIGLFLLSILGFLIFASTQPMLGYILKYFVDGLSNPDAVLFPNVPYLRDMRLLQTVPLLIVLIAAWQGLGSFLGNYFLARVSLGLVHDLRVQLFNNLLVLPNRYFDKHNSGHLISRITFNVTMVTGAATDAIKVVIREGMTVVFLFASLLWMNWRLTLVMVAILPLIAVMVSSASKKFRKQSKKIQAAMGDVTHVASETIQGYRVVRSFGGEKYERQRFLAASQSNTDKQLRMTRTGAIYTPMLQLVIYVAMGILMFLVLYMRGDASAGDMIAYITLAGLLPKPIRQLSEVSSTIQKGVAGAESIFEQLDEKPEVDSGTVELDHVSGRLEVRNLNFTYPDTDRQVLKDVTFSAEPGQMVALVGRSGSGKSTLANLIPRFYHHNSGEILLDGVEIEDYRLLNLRRHIAQVTQNVTLFSDTVANNIAYGDLAGAPREDIEKAARDAYAMDFIEQLPKGLDTPVGENGVLLSGGQRQRLAIARALLKNAPLLILDEATSALDTESERHIQAALDHVMQGRTTLVIAHRLSTIEKADLILVMDQGQIVERGTHSELLAQNGYYARLHSMGLDAPLGGDIA</sequence>
<dbReference type="InterPro" id="IPR011527">
    <property type="entry name" value="ABC1_TM_dom"/>
</dbReference>
<dbReference type="NCBIfam" id="TIGR02203">
    <property type="entry name" value="MsbA_lipidA"/>
    <property type="match status" value="1"/>
</dbReference>
<evidence type="ECO:0000256" key="3">
    <source>
        <dbReference type="ARBA" id="ARBA00022475"/>
    </source>
</evidence>
<dbReference type="Pfam" id="PF00664">
    <property type="entry name" value="ABC_membrane"/>
    <property type="match status" value="1"/>
</dbReference>
<evidence type="ECO:0000256" key="9">
    <source>
        <dbReference type="ARBA" id="ARBA00023055"/>
    </source>
</evidence>
<feature type="transmembrane region" description="Helical" evidence="11">
    <location>
        <begin position="20"/>
        <end position="42"/>
    </location>
</feature>
<evidence type="ECO:0000259" key="13">
    <source>
        <dbReference type="PROSITE" id="PS50929"/>
    </source>
</evidence>
<dbReference type="SMART" id="SM00382">
    <property type="entry name" value="AAA"/>
    <property type="match status" value="1"/>
</dbReference>
<evidence type="ECO:0000256" key="4">
    <source>
        <dbReference type="ARBA" id="ARBA00022692"/>
    </source>
</evidence>
<keyword evidence="6 14" id="KW-0067">ATP-binding</keyword>
<dbReference type="GO" id="GO:0034040">
    <property type="term" value="F:ATPase-coupled lipid transmembrane transporter activity"/>
    <property type="evidence" value="ECO:0007669"/>
    <property type="project" value="InterPro"/>
</dbReference>
<feature type="transmembrane region" description="Helical" evidence="11">
    <location>
        <begin position="265"/>
        <end position="288"/>
    </location>
</feature>
<keyword evidence="5" id="KW-0547">Nucleotide-binding</keyword>
<evidence type="ECO:0000256" key="11">
    <source>
        <dbReference type="SAM" id="Phobius"/>
    </source>
</evidence>
<comment type="caution">
    <text evidence="14">The sequence shown here is derived from an EMBL/GenBank/DDBJ whole genome shotgun (WGS) entry which is preliminary data.</text>
</comment>
<dbReference type="CDD" id="cd18552">
    <property type="entry name" value="ABC_6TM_MsbA_like"/>
    <property type="match status" value="1"/>
</dbReference>
<evidence type="ECO:0000259" key="12">
    <source>
        <dbReference type="PROSITE" id="PS50893"/>
    </source>
</evidence>
<dbReference type="Pfam" id="PF00005">
    <property type="entry name" value="ABC_tran"/>
    <property type="match status" value="1"/>
</dbReference>